<dbReference type="InterPro" id="IPR036771">
    <property type="entry name" value="ATPsynth_dsu/esu_N"/>
</dbReference>
<evidence type="ECO:0000313" key="4">
    <source>
        <dbReference type="Proteomes" id="UP000231252"/>
    </source>
</evidence>
<dbReference type="Gene3D" id="2.60.15.10">
    <property type="entry name" value="F0F1 ATP synthase delta/epsilon subunit, N-terminal"/>
    <property type="match status" value="1"/>
</dbReference>
<feature type="domain" description="ATP synthase F1 complex delta/epsilon subunit N-terminal" evidence="2">
    <location>
        <begin position="4"/>
        <end position="76"/>
    </location>
</feature>
<dbReference type="GO" id="GO:0015986">
    <property type="term" value="P:proton motive force-driven ATP synthesis"/>
    <property type="evidence" value="ECO:0007669"/>
    <property type="project" value="InterPro"/>
</dbReference>
<name>A0A2H0XCB6_UNCKA</name>
<evidence type="ECO:0000259" key="2">
    <source>
        <dbReference type="Pfam" id="PF02823"/>
    </source>
</evidence>
<gene>
    <name evidence="3" type="ORF">COT50_01460</name>
</gene>
<reference evidence="4" key="1">
    <citation type="submission" date="2017-09" db="EMBL/GenBank/DDBJ databases">
        <title>Depth-based differentiation of microbial function through sediment-hosted aquifers and enrichment of novel symbionts in the deep terrestrial subsurface.</title>
        <authorList>
            <person name="Probst A.J."/>
            <person name="Ladd B."/>
            <person name="Jarett J.K."/>
            <person name="Geller-Mcgrath D.E."/>
            <person name="Sieber C.M.K."/>
            <person name="Emerson J.B."/>
            <person name="Anantharaman K."/>
            <person name="Thomas B.C."/>
            <person name="Malmstrom R."/>
            <person name="Stieglmeier M."/>
            <person name="Klingl A."/>
            <person name="Woyke T."/>
            <person name="Ryan C.M."/>
            <person name="Banfield J.F."/>
        </authorList>
    </citation>
    <scope>NUCLEOTIDE SEQUENCE [LARGE SCALE GENOMIC DNA]</scope>
</reference>
<dbReference type="EMBL" id="PEYU01000025">
    <property type="protein sequence ID" value="PIS22556.1"/>
    <property type="molecule type" value="Genomic_DNA"/>
</dbReference>
<sequence length="79" mass="8991">MIAVSIRSLKKSYFDGEAITLTSLNDTGEFDILSEHANFISLIRNYIIIDKGIKSEQKFVISNGILRVKENRVEVFLEV</sequence>
<keyword evidence="1" id="KW-0066">ATP synthesis</keyword>
<dbReference type="Proteomes" id="UP000231252">
    <property type="component" value="Unassembled WGS sequence"/>
</dbReference>
<dbReference type="InterPro" id="IPR020546">
    <property type="entry name" value="ATP_synth_F1_dsu/esu_N"/>
</dbReference>
<evidence type="ECO:0000256" key="1">
    <source>
        <dbReference type="ARBA" id="ARBA00023196"/>
    </source>
</evidence>
<evidence type="ECO:0000313" key="3">
    <source>
        <dbReference type="EMBL" id="PIS22556.1"/>
    </source>
</evidence>
<dbReference type="SUPFAM" id="SSF51344">
    <property type="entry name" value="Epsilon subunit of F1F0-ATP synthase N-terminal domain"/>
    <property type="match status" value="1"/>
</dbReference>
<keyword evidence="1" id="KW-0139">CF(1)</keyword>
<organism evidence="3 4">
    <name type="scientific">candidate division WWE3 bacterium CG08_land_8_20_14_0_20_41_10</name>
    <dbReference type="NCBI Taxonomy" id="1975085"/>
    <lineage>
        <taxon>Bacteria</taxon>
        <taxon>Katanobacteria</taxon>
    </lineage>
</organism>
<dbReference type="Pfam" id="PF02823">
    <property type="entry name" value="ATP-synt_DE_N"/>
    <property type="match status" value="1"/>
</dbReference>
<proteinExistence type="predicted"/>
<accession>A0A2H0XCB6</accession>
<protein>
    <recommendedName>
        <fullName evidence="2">ATP synthase F1 complex delta/epsilon subunit N-terminal domain-containing protein</fullName>
    </recommendedName>
</protein>
<comment type="caution">
    <text evidence="3">The sequence shown here is derived from an EMBL/GenBank/DDBJ whole genome shotgun (WGS) entry which is preliminary data.</text>
</comment>
<dbReference type="GO" id="GO:0045259">
    <property type="term" value="C:proton-transporting ATP synthase complex"/>
    <property type="evidence" value="ECO:0007669"/>
    <property type="project" value="UniProtKB-KW"/>
</dbReference>
<dbReference type="AlphaFoldDB" id="A0A2H0XCB6"/>